<reference evidence="2 3" key="1">
    <citation type="submission" date="2017-09" db="EMBL/GenBank/DDBJ databases">
        <authorList>
            <person name="Ehlers B."/>
            <person name="Leendertz F.H."/>
        </authorList>
    </citation>
    <scope>NUCLEOTIDE SEQUENCE [LARGE SCALE GENOMIC DNA]</scope>
    <source>
        <strain evidence="2 3">DSM 46844</strain>
    </source>
</reference>
<keyword evidence="3" id="KW-1185">Reference proteome</keyword>
<dbReference type="Pfam" id="PF22513">
    <property type="entry name" value="FitA-like_RHH"/>
    <property type="match status" value="1"/>
</dbReference>
<proteinExistence type="predicted"/>
<gene>
    <name evidence="2" type="ORF">SAMN06893097_10834</name>
</gene>
<dbReference type="SUPFAM" id="SSF47598">
    <property type="entry name" value="Ribbon-helix-helix"/>
    <property type="match status" value="1"/>
</dbReference>
<dbReference type="InterPro" id="IPR053853">
    <property type="entry name" value="FitA-like_RHH"/>
</dbReference>
<dbReference type="GO" id="GO:0006355">
    <property type="term" value="P:regulation of DNA-templated transcription"/>
    <property type="evidence" value="ECO:0007669"/>
    <property type="project" value="InterPro"/>
</dbReference>
<evidence type="ECO:0000313" key="3">
    <source>
        <dbReference type="Proteomes" id="UP000219514"/>
    </source>
</evidence>
<evidence type="ECO:0000259" key="1">
    <source>
        <dbReference type="Pfam" id="PF22513"/>
    </source>
</evidence>
<dbReference type="EMBL" id="OBDO01000008">
    <property type="protein sequence ID" value="SNX97669.1"/>
    <property type="molecule type" value="Genomic_DNA"/>
</dbReference>
<name>A0A285EEY0_9ACTN</name>
<organism evidence="2 3">
    <name type="scientific">Geodermatophilus sabuli</name>
    <dbReference type="NCBI Taxonomy" id="1564158"/>
    <lineage>
        <taxon>Bacteria</taxon>
        <taxon>Bacillati</taxon>
        <taxon>Actinomycetota</taxon>
        <taxon>Actinomycetes</taxon>
        <taxon>Geodermatophilales</taxon>
        <taxon>Geodermatophilaceae</taxon>
        <taxon>Geodermatophilus</taxon>
    </lineage>
</organism>
<dbReference type="Proteomes" id="UP000219514">
    <property type="component" value="Unassembled WGS sequence"/>
</dbReference>
<feature type="domain" description="Antitoxin FitA-like ribbon-helix-helix" evidence="1">
    <location>
        <begin position="29"/>
        <end position="64"/>
    </location>
</feature>
<accession>A0A285EEY0</accession>
<dbReference type="AlphaFoldDB" id="A0A285EEY0"/>
<sequence length="100" mass="11162">MLAHSGTTGVVPIMPHGIRMYLPWVSKMLQVRNVPDELHAELRRRAAAAGVSLSDYVLRELQRVAERSTAAEVFARSASLRVPLPMDEVVEAVRADRDNR</sequence>
<dbReference type="InterPro" id="IPR010985">
    <property type="entry name" value="Ribbon_hlx_hlx"/>
</dbReference>
<protein>
    <recommendedName>
        <fullName evidence="1">Antitoxin FitA-like ribbon-helix-helix domain-containing protein</fullName>
    </recommendedName>
</protein>
<evidence type="ECO:0000313" key="2">
    <source>
        <dbReference type="EMBL" id="SNX97669.1"/>
    </source>
</evidence>